<dbReference type="STRING" id="1925591.BI308_20050"/>
<reference evidence="1" key="1">
    <citation type="submission" date="2016-10" db="EMBL/GenBank/DDBJ databases">
        <title>CRISPR-Cas defence system in Roseofilum reptotaenium: evidence of a bacteriophage-cyanobacterium arms race in the coral black band disease.</title>
        <authorList>
            <person name="Buerger P."/>
            <person name="Wood-Charlson E.M."/>
            <person name="Weynberg K.D."/>
            <person name="Willis B."/>
            <person name="Van Oppen M.J."/>
        </authorList>
    </citation>
    <scope>NUCLEOTIDE SEQUENCE [LARGE SCALE GENOMIC DNA]</scope>
    <source>
        <strain evidence="1">AO1-A</strain>
    </source>
</reference>
<dbReference type="Proteomes" id="UP000183940">
    <property type="component" value="Unassembled WGS sequence"/>
</dbReference>
<proteinExistence type="predicted"/>
<dbReference type="SUPFAM" id="SSF143847">
    <property type="entry name" value="XisI-like"/>
    <property type="match status" value="1"/>
</dbReference>
<dbReference type="CDD" id="cd16382">
    <property type="entry name" value="XisI-like"/>
    <property type="match status" value="1"/>
</dbReference>
<evidence type="ECO:0000313" key="2">
    <source>
        <dbReference type="Proteomes" id="UP000183940"/>
    </source>
</evidence>
<dbReference type="Pfam" id="PF08869">
    <property type="entry name" value="XisI"/>
    <property type="match status" value="1"/>
</dbReference>
<evidence type="ECO:0000313" key="1">
    <source>
        <dbReference type="EMBL" id="OJJ21978.1"/>
    </source>
</evidence>
<sequence length="111" mass="12908">MDTIDRYYSIIYPILKEYADLPYRFGKVERRVIVSDDKTHYFFMTWGWESGLRVHGCILHLEVVADKIWIHEDGFEDGIADDLLRVGIAKDKIVLGFHPPEVRPHTGFAVS</sequence>
<keyword evidence="2" id="KW-1185">Reference proteome</keyword>
<name>A0A1L9QMC3_9CYAN</name>
<accession>A0A1L9QMC3</accession>
<protein>
    <submittedName>
        <fullName evidence="1">XisI protein</fullName>
    </submittedName>
</protein>
<comment type="caution">
    <text evidence="1">The sequence shown here is derived from an EMBL/GenBank/DDBJ whole genome shotgun (WGS) entry which is preliminary data.</text>
</comment>
<organism evidence="1 2">
    <name type="scientific">Roseofilum reptotaenium AO1-A</name>
    <dbReference type="NCBI Taxonomy" id="1925591"/>
    <lineage>
        <taxon>Bacteria</taxon>
        <taxon>Bacillati</taxon>
        <taxon>Cyanobacteriota</taxon>
        <taxon>Cyanophyceae</taxon>
        <taxon>Desertifilales</taxon>
        <taxon>Desertifilaceae</taxon>
        <taxon>Roseofilum</taxon>
    </lineage>
</organism>
<dbReference type="EMBL" id="MLAW01000044">
    <property type="protein sequence ID" value="OJJ21978.1"/>
    <property type="molecule type" value="Genomic_DNA"/>
</dbReference>
<dbReference type="Gene3D" id="3.30.310.110">
    <property type="entry name" value="XisI-like"/>
    <property type="match status" value="1"/>
</dbReference>
<gene>
    <name evidence="1" type="ORF">BI308_20050</name>
</gene>
<dbReference type="AlphaFoldDB" id="A0A1L9QMC3"/>
<dbReference type="InterPro" id="IPR035943">
    <property type="entry name" value="XisI-like_sf"/>
</dbReference>
<dbReference type="InterPro" id="IPR014968">
    <property type="entry name" value="XisI"/>
</dbReference>